<dbReference type="EMBL" id="JAMZIH010002975">
    <property type="protein sequence ID" value="KAJ1677104.1"/>
    <property type="molecule type" value="Genomic_DNA"/>
</dbReference>
<keyword evidence="2" id="KW-1185">Reference proteome</keyword>
<organism evidence="1 2">
    <name type="scientific">Spiromyces aspiralis</name>
    <dbReference type="NCBI Taxonomy" id="68401"/>
    <lineage>
        <taxon>Eukaryota</taxon>
        <taxon>Fungi</taxon>
        <taxon>Fungi incertae sedis</taxon>
        <taxon>Zoopagomycota</taxon>
        <taxon>Kickxellomycotina</taxon>
        <taxon>Kickxellomycetes</taxon>
        <taxon>Kickxellales</taxon>
        <taxon>Kickxellaceae</taxon>
        <taxon>Spiromyces</taxon>
    </lineage>
</organism>
<keyword evidence="1" id="KW-0687">Ribonucleoprotein</keyword>
<reference evidence="1" key="1">
    <citation type="submission" date="2022-06" db="EMBL/GenBank/DDBJ databases">
        <title>Phylogenomic reconstructions and comparative analyses of Kickxellomycotina fungi.</title>
        <authorList>
            <person name="Reynolds N.K."/>
            <person name="Stajich J.E."/>
            <person name="Barry K."/>
            <person name="Grigoriev I.V."/>
            <person name="Crous P."/>
            <person name="Smith M.E."/>
        </authorList>
    </citation>
    <scope>NUCLEOTIDE SEQUENCE</scope>
    <source>
        <strain evidence="1">RSA 2271</strain>
    </source>
</reference>
<name>A0ACC1HRW6_9FUNG</name>
<sequence>MAPAKGKKVAPAPLIARKSAPAKAKANPLFEARPRKFGIGQAIQPSRDLTRFVKWPEYVRLQRQRKVLRMRLKVPPAINQFTRTLDSNKARELFKLALKYRPESAKEKAARLSETAEKVLKGEKVASAKPYTVKYGINHITSLVESKKASLVVIAHDVDPIE</sequence>
<proteinExistence type="predicted"/>
<gene>
    <name evidence="1" type="primary">rpl8_1</name>
    <name evidence="1" type="ORF">EV182_006866</name>
</gene>
<evidence type="ECO:0000313" key="1">
    <source>
        <dbReference type="EMBL" id="KAJ1677104.1"/>
    </source>
</evidence>
<dbReference type="Proteomes" id="UP001145114">
    <property type="component" value="Unassembled WGS sequence"/>
</dbReference>
<keyword evidence="1" id="KW-0689">Ribosomal protein</keyword>
<comment type="caution">
    <text evidence="1">The sequence shown here is derived from an EMBL/GenBank/DDBJ whole genome shotgun (WGS) entry which is preliminary data.</text>
</comment>
<accession>A0ACC1HRW6</accession>
<protein>
    <submittedName>
        <fullName evidence="1">60S ribosomal protein L8</fullName>
    </submittedName>
</protein>
<feature type="non-terminal residue" evidence="1">
    <location>
        <position position="162"/>
    </location>
</feature>
<evidence type="ECO:0000313" key="2">
    <source>
        <dbReference type="Proteomes" id="UP001145114"/>
    </source>
</evidence>